<dbReference type="Pfam" id="PF21070">
    <property type="entry name" value="IcmF_helical"/>
    <property type="match status" value="1"/>
</dbReference>
<evidence type="ECO:0000259" key="4">
    <source>
        <dbReference type="Pfam" id="PF06761"/>
    </source>
</evidence>
<feature type="transmembrane region" description="Helical" evidence="2">
    <location>
        <begin position="41"/>
        <end position="62"/>
    </location>
</feature>
<feature type="compositionally biased region" description="Pro residues" evidence="1">
    <location>
        <begin position="576"/>
        <end position="586"/>
    </location>
</feature>
<dbReference type="NCBIfam" id="TIGR03348">
    <property type="entry name" value="VI_IcmF"/>
    <property type="match status" value="1"/>
</dbReference>
<feature type="domain" description="Type VI secretion system component TssM1 helical" evidence="6">
    <location>
        <begin position="1031"/>
        <end position="1131"/>
    </location>
</feature>
<organism evidence="7 8">
    <name type="scientific">Iodobacter violaceini</name>
    <dbReference type="NCBI Taxonomy" id="3044271"/>
    <lineage>
        <taxon>Bacteria</taxon>
        <taxon>Pseudomonadati</taxon>
        <taxon>Pseudomonadota</taxon>
        <taxon>Betaproteobacteria</taxon>
        <taxon>Neisseriales</taxon>
        <taxon>Chitinibacteraceae</taxon>
        <taxon>Iodobacter</taxon>
    </lineage>
</organism>
<dbReference type="InterPro" id="IPR027417">
    <property type="entry name" value="P-loop_NTPase"/>
</dbReference>
<keyword evidence="2" id="KW-0472">Membrane</keyword>
<protein>
    <submittedName>
        <fullName evidence="7">Type VI secretion system membrane subunit TssM</fullName>
    </submittedName>
</protein>
<name>A0ABX0L1C5_9NEIS</name>
<dbReference type="InterPro" id="IPR048677">
    <property type="entry name" value="TssM1_hel"/>
</dbReference>
<comment type="caution">
    <text evidence="7">The sequence shown here is derived from an EMBL/GenBank/DDBJ whole genome shotgun (WGS) entry which is preliminary data.</text>
</comment>
<feature type="domain" description="Type VI secretion system IcmF C-terminal" evidence="3">
    <location>
        <begin position="1138"/>
        <end position="1232"/>
    </location>
</feature>
<evidence type="ECO:0000256" key="1">
    <source>
        <dbReference type="SAM" id="MobiDB-lite"/>
    </source>
</evidence>
<gene>
    <name evidence="7" type="primary">tssM</name>
    <name evidence="7" type="ORF">HA050_20780</name>
</gene>
<feature type="domain" description="IcmF-related" evidence="4">
    <location>
        <begin position="489"/>
        <end position="883"/>
    </location>
</feature>
<evidence type="ECO:0000313" key="7">
    <source>
        <dbReference type="EMBL" id="NHQ88537.1"/>
    </source>
</evidence>
<dbReference type="Gene3D" id="3.40.50.300">
    <property type="entry name" value="P-loop containing nucleotide triphosphate hydrolases"/>
    <property type="match status" value="1"/>
</dbReference>
<dbReference type="PANTHER" id="PTHR36153">
    <property type="entry name" value="INNER MEMBRANE PROTEIN-RELATED"/>
    <property type="match status" value="1"/>
</dbReference>
<feature type="domain" description="Type VI secretion system component TssM1 N-terminal" evidence="5">
    <location>
        <begin position="185"/>
        <end position="441"/>
    </location>
</feature>
<dbReference type="InterPro" id="IPR053156">
    <property type="entry name" value="T6SS_TssM-like"/>
</dbReference>
<dbReference type="InterPro" id="IPR010623">
    <property type="entry name" value="IcmF_C"/>
</dbReference>
<reference evidence="7 8" key="1">
    <citation type="submission" date="2020-03" db="EMBL/GenBank/DDBJ databases">
        <title>Draft genome sequence of environmentally isolated violet-colored cultures.</title>
        <authorList>
            <person name="Wilson H.S."/>
        </authorList>
    </citation>
    <scope>NUCLEOTIDE SEQUENCE [LARGE SCALE GENOMIC DNA]</scope>
    <source>
        <strain evidence="7 8">HSC-16F04</strain>
    </source>
</reference>
<dbReference type="PANTHER" id="PTHR36153:SF1">
    <property type="entry name" value="TYPE VI SECRETION SYSTEM COMPONENT TSSM1"/>
    <property type="match status" value="1"/>
</dbReference>
<keyword evidence="8" id="KW-1185">Reference proteome</keyword>
<feature type="region of interest" description="Disordered" evidence="1">
    <location>
        <begin position="559"/>
        <end position="608"/>
    </location>
</feature>
<proteinExistence type="predicted"/>
<dbReference type="Proteomes" id="UP000712570">
    <property type="component" value="Unassembled WGS sequence"/>
</dbReference>
<evidence type="ECO:0000259" key="5">
    <source>
        <dbReference type="Pfam" id="PF14331"/>
    </source>
</evidence>
<dbReference type="InterPro" id="IPR017731">
    <property type="entry name" value="TssM1-like"/>
</dbReference>
<dbReference type="Pfam" id="PF06761">
    <property type="entry name" value="IcmF-related"/>
    <property type="match status" value="1"/>
</dbReference>
<evidence type="ECO:0000313" key="8">
    <source>
        <dbReference type="Proteomes" id="UP000712570"/>
    </source>
</evidence>
<dbReference type="Pfam" id="PF14331">
    <property type="entry name" value="IcmF-related_N"/>
    <property type="match status" value="1"/>
</dbReference>
<evidence type="ECO:0000259" key="6">
    <source>
        <dbReference type="Pfam" id="PF21070"/>
    </source>
</evidence>
<sequence length="1269" mass="140431">MFMKHWLRNAKVTSAIGFLILIALIWFLGPWFGLKTAEVRFGWIFAVMLLWVFTLMVGKLIANRAGGLIEKMLLKQADDAVIGASVDKRAEVNLLRQRMLGAIDTLKTSQLGKSRGNAALYELPWYMIIGHPAAGKSSAILQSGLTFPFSDKAGVQGVGGTRNCDWFFSTEGVLLDTAGRYATQTEDRVEWLEFLKLLKRHRSKAPVNGILVTISLPELAQHNSEGFALYARQIRERIHEIEATFGLQVPIYLIFTKLDLLGGFSQFFEEMPEEERHRVWGATLSAEQGSGFDASHVVSMQFDAMYRGLVQIGEEKLAAHRGNQNKPAFFAFPIEFHALKEAVAKFVKLLQEEDPYHARPLLRGFYFSSALQEGVPRIGAATHVSNQFDLSRQGFDARQAPASYSYFLRDLFREVVFPDQHLVSRQTRPAGSRWRLAGMLAGLSGLALCAGLWTWSYIGNQKLMASVANDRVAAQKLASSGQLYDKLMSLGILQKRIEELQSYRKDGHPWQVGLGLYQGKELEIALRKEYFAGLKESMLVPVKKNLELSLEQLASNKVAEPAPVPEAPKPAAVTPTPTPAPTPTPEPKAAEPVKEPVKKRAPAPHKKGLPNIQLSAWHIPQRATALTAKETAEAPAAQPKLDQGYNALKTYLMLHDRSRMDEAHLTDQIPRYWRSWLEANKGNRSNEEVMAAAERLVAFYVSQIKEPDLPLIANDEKTVAAAREVLRASLKRLSATERVYNEIKARANTRFAPLTVPRILNNKNGDVIAGSQMVAGAFTREAWDNFVRNSIEEASKGEVKSDDWVLASSVQDNLGKDGNIEKNRADLEALYRLEYAAEWKKFLQGVVIRDFNDLPFAGNAIGQLADMQNSPVKLILARAAFETAWDNPSELSRKLENAKQSVLEKTTALLKGSNQPATTNAAELGEVGKQFLGITRLVQADSAGVAPINSYLEQLGKLKGKMNQIASSDEPGAQARPLVQATLNGSGSELADTLQQVDNALLTPLSQETRDIVRPMLVRPLIQTYAVLLGPVEKDLNQAWQKEVYGQWKVLSAKYPFSDSANEAPMSDIAKFVKPKEGTVDKFTEKYLNGLVTQKGDSLTPRTWANLGIRFNPAFLAGMGRLSSMASSQMADSSSAKFELQAIPTSGLSEIMFEVDGQEMRYRNGPQPWQSFSWPGTGNTQGARIQVVAFSGVSAVVSNQQGRMGWMRLLAQAQVEQHDADSATLTWKIRRGDAGDADVVRFNFRAVSGVNPLQLSGLRKLSLPERVTM</sequence>
<keyword evidence="2" id="KW-0812">Transmembrane</keyword>
<dbReference type="InterPro" id="IPR009612">
    <property type="entry name" value="IcmF-rel"/>
</dbReference>
<keyword evidence="2" id="KW-1133">Transmembrane helix</keyword>
<evidence type="ECO:0000256" key="2">
    <source>
        <dbReference type="SAM" id="Phobius"/>
    </source>
</evidence>
<accession>A0ABX0L1C5</accession>
<feature type="compositionally biased region" description="Basic residues" evidence="1">
    <location>
        <begin position="599"/>
        <end position="608"/>
    </location>
</feature>
<dbReference type="Pfam" id="PF06744">
    <property type="entry name" value="IcmF_C"/>
    <property type="match status" value="1"/>
</dbReference>
<dbReference type="SUPFAM" id="SSF52540">
    <property type="entry name" value="P-loop containing nucleoside triphosphate hydrolases"/>
    <property type="match status" value="1"/>
</dbReference>
<feature type="transmembrane region" description="Helical" evidence="2">
    <location>
        <begin position="434"/>
        <end position="455"/>
    </location>
</feature>
<evidence type="ECO:0000259" key="3">
    <source>
        <dbReference type="Pfam" id="PF06744"/>
    </source>
</evidence>
<dbReference type="InterPro" id="IPR025743">
    <property type="entry name" value="TssM1_N"/>
</dbReference>
<dbReference type="EMBL" id="JAAOLX010000017">
    <property type="protein sequence ID" value="NHQ88537.1"/>
    <property type="molecule type" value="Genomic_DNA"/>
</dbReference>
<feature type="transmembrane region" description="Helical" evidence="2">
    <location>
        <begin position="12"/>
        <end position="29"/>
    </location>
</feature>
<dbReference type="CDD" id="cd00882">
    <property type="entry name" value="Ras_like_GTPase"/>
    <property type="match status" value="1"/>
</dbReference>
<feature type="compositionally biased region" description="Basic and acidic residues" evidence="1">
    <location>
        <begin position="588"/>
        <end position="598"/>
    </location>
</feature>